<keyword evidence="4" id="KW-0256">Endoplasmic reticulum</keyword>
<sequence>MRVPTVLYQGLGLLLACQSALAASTAWTFTDATLTVQGKGSGVGSGLKEKLQPSKPLSSPVSLGAGDSLKIILTAQEGKSAKRPHQASLLLQNPATNLDVSYPFSVKESGKGKIELSHKDLPTQFLRSSSPLSASVVIASFGSSEAYKSEAFPLIIQLDANTPAATTEKPLRYGKQPEIHHIFRSDPKSPNIVLVAFFTIAAVATLPVLLGLWLQVGGNVAHLSKALSDAPVSHGLFFGSVVAIEGIFFLYYTVWNLFQTLPVLAVVGVVAYISGSRALTEVQERRLAGLR</sequence>
<dbReference type="InParanoid" id="W2RSX6"/>
<keyword evidence="2 7" id="KW-0812">Transmembrane</keyword>
<organism evidence="10 11">
    <name type="scientific">Cyphellophora europaea (strain CBS 101466)</name>
    <name type="common">Phialophora europaea</name>
    <dbReference type="NCBI Taxonomy" id="1220924"/>
    <lineage>
        <taxon>Eukaryota</taxon>
        <taxon>Fungi</taxon>
        <taxon>Dikarya</taxon>
        <taxon>Ascomycota</taxon>
        <taxon>Pezizomycotina</taxon>
        <taxon>Eurotiomycetes</taxon>
        <taxon>Chaetothyriomycetidae</taxon>
        <taxon>Chaetothyriales</taxon>
        <taxon>Cyphellophoraceae</taxon>
        <taxon>Cyphellophora</taxon>
    </lineage>
</organism>
<dbReference type="FunCoup" id="W2RSX6">
    <property type="interactions" value="133"/>
</dbReference>
<reference evidence="10 11" key="1">
    <citation type="submission" date="2013-03" db="EMBL/GenBank/DDBJ databases">
        <title>The Genome Sequence of Phialophora europaea CBS 101466.</title>
        <authorList>
            <consortium name="The Broad Institute Genomics Platform"/>
            <person name="Cuomo C."/>
            <person name="de Hoog S."/>
            <person name="Gorbushina A."/>
            <person name="Walker B."/>
            <person name="Young S.K."/>
            <person name="Zeng Q."/>
            <person name="Gargeya S."/>
            <person name="Fitzgerald M."/>
            <person name="Haas B."/>
            <person name="Abouelleil A."/>
            <person name="Allen A.W."/>
            <person name="Alvarado L."/>
            <person name="Arachchi H.M."/>
            <person name="Berlin A.M."/>
            <person name="Chapman S.B."/>
            <person name="Gainer-Dewar J."/>
            <person name="Goldberg J."/>
            <person name="Griggs A."/>
            <person name="Gujja S."/>
            <person name="Hansen M."/>
            <person name="Howarth C."/>
            <person name="Imamovic A."/>
            <person name="Ireland A."/>
            <person name="Larimer J."/>
            <person name="McCowan C."/>
            <person name="Murphy C."/>
            <person name="Pearson M."/>
            <person name="Poon T.W."/>
            <person name="Priest M."/>
            <person name="Roberts A."/>
            <person name="Saif S."/>
            <person name="Shea T."/>
            <person name="Sisk P."/>
            <person name="Sykes S."/>
            <person name="Wortman J."/>
            <person name="Nusbaum C."/>
            <person name="Birren B."/>
        </authorList>
    </citation>
    <scope>NUCLEOTIDE SEQUENCE [LARGE SCALE GENOMIC DNA]</scope>
    <source>
        <strain evidence="10 11">CBS 101466</strain>
    </source>
</reference>
<keyword evidence="11" id="KW-1185">Reference proteome</keyword>
<dbReference type="Pfam" id="PF25147">
    <property type="entry name" value="Ribophorin_II_C"/>
    <property type="match status" value="1"/>
</dbReference>
<feature type="transmembrane region" description="Helical" evidence="7">
    <location>
        <begin position="192"/>
        <end position="214"/>
    </location>
</feature>
<dbReference type="EMBL" id="KB822722">
    <property type="protein sequence ID" value="ETN38843.1"/>
    <property type="molecule type" value="Genomic_DNA"/>
</dbReference>
<evidence type="ECO:0000256" key="8">
    <source>
        <dbReference type="SAM" id="SignalP"/>
    </source>
</evidence>
<feature type="domain" description="Ribophorin II C-terminal" evidence="9">
    <location>
        <begin position="183"/>
        <end position="286"/>
    </location>
</feature>
<dbReference type="GO" id="GO:0008250">
    <property type="term" value="C:oligosaccharyltransferase complex"/>
    <property type="evidence" value="ECO:0007669"/>
    <property type="project" value="InterPro"/>
</dbReference>
<dbReference type="eggNOG" id="KOG2447">
    <property type="taxonomic scope" value="Eukaryota"/>
</dbReference>
<name>W2RSX6_CYPE1</name>
<evidence type="ECO:0000256" key="4">
    <source>
        <dbReference type="ARBA" id="ARBA00022824"/>
    </source>
</evidence>
<dbReference type="InterPro" id="IPR008814">
    <property type="entry name" value="Swp1"/>
</dbReference>
<dbReference type="AlphaFoldDB" id="W2RSX6"/>
<dbReference type="Proteomes" id="UP000030752">
    <property type="component" value="Unassembled WGS sequence"/>
</dbReference>
<dbReference type="PANTHER" id="PTHR12640">
    <property type="entry name" value="RIBOPHORIN II"/>
    <property type="match status" value="1"/>
</dbReference>
<evidence type="ECO:0000256" key="6">
    <source>
        <dbReference type="ARBA" id="ARBA00023136"/>
    </source>
</evidence>
<dbReference type="UniPathway" id="UPA00378"/>
<keyword evidence="5 7" id="KW-1133">Transmembrane helix</keyword>
<feature type="transmembrane region" description="Helical" evidence="7">
    <location>
        <begin position="235"/>
        <end position="255"/>
    </location>
</feature>
<dbReference type="GeneID" id="19974223"/>
<dbReference type="GO" id="GO:0006487">
    <property type="term" value="P:protein N-linked glycosylation"/>
    <property type="evidence" value="ECO:0007669"/>
    <property type="project" value="TreeGrafter"/>
</dbReference>
<evidence type="ECO:0000256" key="3">
    <source>
        <dbReference type="ARBA" id="ARBA00022729"/>
    </source>
</evidence>
<dbReference type="HOGENOM" id="CLU_051361_0_0_1"/>
<dbReference type="OrthoDB" id="432292at2759"/>
<dbReference type="VEuPathDB" id="FungiDB:HMPREF1541_06884"/>
<dbReference type="STRING" id="1220924.W2RSX6"/>
<dbReference type="InterPro" id="IPR056790">
    <property type="entry name" value="Ribophorin_II_C"/>
</dbReference>
<protein>
    <recommendedName>
        <fullName evidence="9">Ribophorin II C-terminal domain-containing protein</fullName>
    </recommendedName>
</protein>
<evidence type="ECO:0000256" key="2">
    <source>
        <dbReference type="ARBA" id="ARBA00022692"/>
    </source>
</evidence>
<dbReference type="PANTHER" id="PTHR12640:SF0">
    <property type="entry name" value="DOLICHYL-DIPHOSPHOOLIGOSACCHARIDE--PROTEIN GLYCOSYLTRANSFERASE SUBUNIT 2"/>
    <property type="match status" value="1"/>
</dbReference>
<feature type="signal peptide" evidence="8">
    <location>
        <begin position="1"/>
        <end position="22"/>
    </location>
</feature>
<evidence type="ECO:0000256" key="5">
    <source>
        <dbReference type="ARBA" id="ARBA00022989"/>
    </source>
</evidence>
<gene>
    <name evidence="10" type="ORF">HMPREF1541_06884</name>
</gene>
<evidence type="ECO:0000256" key="7">
    <source>
        <dbReference type="SAM" id="Phobius"/>
    </source>
</evidence>
<dbReference type="PROSITE" id="PS51257">
    <property type="entry name" value="PROKAR_LIPOPROTEIN"/>
    <property type="match status" value="1"/>
</dbReference>
<feature type="chain" id="PRO_5044300032" description="Ribophorin II C-terminal domain-containing protein" evidence="8">
    <location>
        <begin position="23"/>
        <end position="291"/>
    </location>
</feature>
<keyword evidence="3 8" id="KW-0732">Signal</keyword>
<accession>W2RSX6</accession>
<keyword evidence="6 7" id="KW-0472">Membrane</keyword>
<dbReference type="RefSeq" id="XP_008719432.1">
    <property type="nucleotide sequence ID" value="XM_008721210.1"/>
</dbReference>
<proteinExistence type="predicted"/>
<evidence type="ECO:0000259" key="9">
    <source>
        <dbReference type="Pfam" id="PF25147"/>
    </source>
</evidence>
<evidence type="ECO:0000313" key="10">
    <source>
        <dbReference type="EMBL" id="ETN38843.1"/>
    </source>
</evidence>
<feature type="transmembrane region" description="Helical" evidence="7">
    <location>
        <begin position="261"/>
        <end position="280"/>
    </location>
</feature>
<evidence type="ECO:0000313" key="11">
    <source>
        <dbReference type="Proteomes" id="UP000030752"/>
    </source>
</evidence>
<comment type="subcellular location">
    <subcellularLocation>
        <location evidence="1">Endoplasmic reticulum membrane</location>
        <topology evidence="1">Multi-pass membrane protein</topology>
    </subcellularLocation>
</comment>
<evidence type="ECO:0000256" key="1">
    <source>
        <dbReference type="ARBA" id="ARBA00004477"/>
    </source>
</evidence>